<comment type="caution">
    <text evidence="2">The sequence shown here is derived from an EMBL/GenBank/DDBJ whole genome shotgun (WGS) entry which is preliminary data.</text>
</comment>
<name>A0A927PZD1_9ACTN</name>
<feature type="transmembrane region" description="Helical" evidence="1">
    <location>
        <begin position="12"/>
        <end position="36"/>
    </location>
</feature>
<proteinExistence type="predicted"/>
<sequence>MGYDHDGGWGPGAWILMGLFMLTFWSLLLLGAYLVLRGLGGGRGDRGGVAGTESEAERLLAQRFARGEIDADEFSRRRELLRSSG</sequence>
<gene>
    <name evidence="2" type="ORF">IE331_10075</name>
</gene>
<evidence type="ECO:0000256" key="1">
    <source>
        <dbReference type="SAM" id="Phobius"/>
    </source>
</evidence>
<evidence type="ECO:0000313" key="3">
    <source>
        <dbReference type="Proteomes" id="UP000616839"/>
    </source>
</evidence>
<keyword evidence="1" id="KW-0472">Membrane</keyword>
<evidence type="ECO:0000313" key="2">
    <source>
        <dbReference type="EMBL" id="MBD8869968.1"/>
    </source>
</evidence>
<accession>A0A927PZD1</accession>
<reference evidence="2" key="1">
    <citation type="submission" date="2020-09" db="EMBL/GenBank/DDBJ databases">
        <title>Nocardioides sp. strain MJB4 16S ribosomal RNA gene Genome sequencing and assembly.</title>
        <authorList>
            <person name="Kim I."/>
        </authorList>
    </citation>
    <scope>NUCLEOTIDE SEQUENCE</scope>
    <source>
        <strain evidence="2">MJB4</strain>
    </source>
</reference>
<dbReference type="Proteomes" id="UP000616839">
    <property type="component" value="Unassembled WGS sequence"/>
</dbReference>
<keyword evidence="1" id="KW-0812">Transmembrane</keyword>
<keyword evidence="1" id="KW-1133">Transmembrane helix</keyword>
<organism evidence="2 3">
    <name type="scientific">Nocardioides donggukensis</name>
    <dbReference type="NCBI Taxonomy" id="2774019"/>
    <lineage>
        <taxon>Bacteria</taxon>
        <taxon>Bacillati</taxon>
        <taxon>Actinomycetota</taxon>
        <taxon>Actinomycetes</taxon>
        <taxon>Propionibacteriales</taxon>
        <taxon>Nocardioidaceae</taxon>
        <taxon>Nocardioides</taxon>
    </lineage>
</organism>
<protein>
    <submittedName>
        <fullName evidence="2">SHOCT domain-containing protein</fullName>
    </submittedName>
</protein>
<dbReference type="EMBL" id="JACYXZ010000002">
    <property type="protein sequence ID" value="MBD8869968.1"/>
    <property type="molecule type" value="Genomic_DNA"/>
</dbReference>
<keyword evidence="3" id="KW-1185">Reference proteome</keyword>
<dbReference type="AlphaFoldDB" id="A0A927PZD1"/>